<name>A0A0S3SNY3_PHAAN</name>
<reference evidence="2 3" key="1">
    <citation type="journal article" date="2015" name="Sci. Rep.">
        <title>The power of single molecule real-time sequencing technology in the de novo assembly of a eukaryotic genome.</title>
        <authorList>
            <person name="Sakai H."/>
            <person name="Naito K."/>
            <person name="Ogiso-Tanaka E."/>
            <person name="Takahashi Y."/>
            <person name="Iseki K."/>
            <person name="Muto C."/>
            <person name="Satou K."/>
            <person name="Teruya K."/>
            <person name="Shiroma A."/>
            <person name="Shimoji M."/>
            <person name="Hirano T."/>
            <person name="Itoh T."/>
            <person name="Kaga A."/>
            <person name="Tomooka N."/>
        </authorList>
    </citation>
    <scope>NUCLEOTIDE SEQUENCE [LARGE SCALE GENOMIC DNA]</scope>
    <source>
        <strain evidence="3">cv. Shumari</strain>
    </source>
</reference>
<sequence>MDHFWLIWILIPISPFQNITLINESENKDIKFTIAYYYFPLRQNHMHIFIKSREKSMLNLFPCFCFPKLGLYPKNQISILIDLATK</sequence>
<evidence type="ECO:0000313" key="3">
    <source>
        <dbReference type="Proteomes" id="UP000291084"/>
    </source>
</evidence>
<dbReference type="EMBL" id="AP015041">
    <property type="protein sequence ID" value="BAT94541.1"/>
    <property type="molecule type" value="Genomic_DNA"/>
</dbReference>
<dbReference type="Proteomes" id="UP000291084">
    <property type="component" value="Chromosome 8"/>
</dbReference>
<keyword evidence="3" id="KW-1185">Reference proteome</keyword>
<accession>A0A0S3SNY3</accession>
<feature type="signal peptide" evidence="1">
    <location>
        <begin position="1"/>
        <end position="18"/>
    </location>
</feature>
<gene>
    <name evidence="2" type="primary">Vigan.08G115400</name>
    <name evidence="2" type="ORF">VIGAN_08115400</name>
</gene>
<keyword evidence="1" id="KW-0732">Signal</keyword>
<protein>
    <submittedName>
        <fullName evidence="2">Uncharacterized protein</fullName>
    </submittedName>
</protein>
<evidence type="ECO:0000313" key="2">
    <source>
        <dbReference type="EMBL" id="BAT94541.1"/>
    </source>
</evidence>
<feature type="chain" id="PRO_5006618388" evidence="1">
    <location>
        <begin position="19"/>
        <end position="86"/>
    </location>
</feature>
<evidence type="ECO:0000256" key="1">
    <source>
        <dbReference type="SAM" id="SignalP"/>
    </source>
</evidence>
<organism evidence="2 3">
    <name type="scientific">Vigna angularis var. angularis</name>
    <dbReference type="NCBI Taxonomy" id="157739"/>
    <lineage>
        <taxon>Eukaryota</taxon>
        <taxon>Viridiplantae</taxon>
        <taxon>Streptophyta</taxon>
        <taxon>Embryophyta</taxon>
        <taxon>Tracheophyta</taxon>
        <taxon>Spermatophyta</taxon>
        <taxon>Magnoliopsida</taxon>
        <taxon>eudicotyledons</taxon>
        <taxon>Gunneridae</taxon>
        <taxon>Pentapetalae</taxon>
        <taxon>rosids</taxon>
        <taxon>fabids</taxon>
        <taxon>Fabales</taxon>
        <taxon>Fabaceae</taxon>
        <taxon>Papilionoideae</taxon>
        <taxon>50 kb inversion clade</taxon>
        <taxon>NPAAA clade</taxon>
        <taxon>indigoferoid/millettioid clade</taxon>
        <taxon>Phaseoleae</taxon>
        <taxon>Vigna</taxon>
    </lineage>
</organism>
<proteinExistence type="predicted"/>
<dbReference type="AlphaFoldDB" id="A0A0S3SNY3"/>